<keyword evidence="4" id="KW-0460">Magnesium</keyword>
<evidence type="ECO:0000256" key="3">
    <source>
        <dbReference type="ARBA" id="ARBA00022741"/>
    </source>
</evidence>
<dbReference type="EMBL" id="BIFR01000001">
    <property type="protein sequence ID" value="GCE12708.1"/>
    <property type="molecule type" value="Genomic_DNA"/>
</dbReference>
<dbReference type="Pfam" id="PF01996">
    <property type="entry name" value="F420_ligase"/>
    <property type="match status" value="1"/>
</dbReference>
<keyword evidence="7" id="KW-0464">Manganese</keyword>
<proteinExistence type="predicted"/>
<dbReference type="InterPro" id="IPR008225">
    <property type="entry name" value="F420-0_g-glutamyl_ligase"/>
</dbReference>
<evidence type="ECO:0000256" key="1">
    <source>
        <dbReference type="ARBA" id="ARBA00022598"/>
    </source>
</evidence>
<sequence length="255" mass="27744">MSTELRIIPITGIGEIPLGTDLGQLIFTALQQQGLSLQKGDILVVTQKIVSKAEGRTVRLDEVEPSAFARQIAEQGNKDPRHVEVVLRESKRIVRMSHGVLISETHHGFICANAGVDESNVNGADLLTLLPIDSDQSAHQLRTRIQELTGEGENFDLAIIISDTWGRVWRNGQINMAIGVAGMEAMTDYRGQIDPYGYELHASVIAVADELASAAELVMGKIAAVPVALIRGYQYQPASGTVKTLLRDSATDMFR</sequence>
<evidence type="ECO:0000256" key="5">
    <source>
        <dbReference type="ARBA" id="ARBA00022958"/>
    </source>
</evidence>
<dbReference type="InterPro" id="IPR002847">
    <property type="entry name" value="F420-0_gamma-glut_ligase-dom"/>
</dbReference>
<gene>
    <name evidence="9" type="ORF">KTT_25670</name>
</gene>
<dbReference type="SUPFAM" id="SSF144010">
    <property type="entry name" value="CofE-like"/>
    <property type="match status" value="1"/>
</dbReference>
<evidence type="ECO:0000313" key="10">
    <source>
        <dbReference type="Proteomes" id="UP000287352"/>
    </source>
</evidence>
<keyword evidence="3" id="KW-0547">Nucleotide-binding</keyword>
<dbReference type="AlphaFoldDB" id="A0A402A0M8"/>
<feature type="domain" description="Coenzyme F420:L-glutamate ligase-like" evidence="8">
    <location>
        <begin position="14"/>
        <end position="232"/>
    </location>
</feature>
<dbReference type="PANTHER" id="PTHR47917">
    <property type="match status" value="1"/>
</dbReference>
<dbReference type="Gene3D" id="3.30.1330.100">
    <property type="entry name" value="CofE-like"/>
    <property type="match status" value="1"/>
</dbReference>
<dbReference type="OrthoDB" id="9788295at2"/>
<keyword evidence="6" id="KW-0342">GTP-binding</keyword>
<evidence type="ECO:0000259" key="8">
    <source>
        <dbReference type="Pfam" id="PF01996"/>
    </source>
</evidence>
<organism evidence="9 10">
    <name type="scientific">Tengunoibacter tsumagoiensis</name>
    <dbReference type="NCBI Taxonomy" id="2014871"/>
    <lineage>
        <taxon>Bacteria</taxon>
        <taxon>Bacillati</taxon>
        <taxon>Chloroflexota</taxon>
        <taxon>Ktedonobacteria</taxon>
        <taxon>Ktedonobacterales</taxon>
        <taxon>Dictyobacteraceae</taxon>
        <taxon>Tengunoibacter</taxon>
    </lineage>
</organism>
<keyword evidence="1 9" id="KW-0436">Ligase</keyword>
<keyword evidence="5" id="KW-0630">Potassium</keyword>
<keyword evidence="2" id="KW-0479">Metal-binding</keyword>
<dbReference type="GO" id="GO:0046872">
    <property type="term" value="F:metal ion binding"/>
    <property type="evidence" value="ECO:0007669"/>
    <property type="project" value="UniProtKB-KW"/>
</dbReference>
<evidence type="ECO:0000313" key="9">
    <source>
        <dbReference type="EMBL" id="GCE12708.1"/>
    </source>
</evidence>
<dbReference type="GO" id="GO:0052618">
    <property type="term" value="F:coenzyme F420-0:L-glutamate ligase activity"/>
    <property type="evidence" value="ECO:0007669"/>
    <property type="project" value="TreeGrafter"/>
</dbReference>
<evidence type="ECO:0000256" key="2">
    <source>
        <dbReference type="ARBA" id="ARBA00022723"/>
    </source>
</evidence>
<evidence type="ECO:0000256" key="6">
    <source>
        <dbReference type="ARBA" id="ARBA00023134"/>
    </source>
</evidence>
<evidence type="ECO:0000256" key="7">
    <source>
        <dbReference type="ARBA" id="ARBA00023211"/>
    </source>
</evidence>
<dbReference type="Proteomes" id="UP000287352">
    <property type="component" value="Unassembled WGS sequence"/>
</dbReference>
<evidence type="ECO:0000256" key="4">
    <source>
        <dbReference type="ARBA" id="ARBA00022842"/>
    </source>
</evidence>
<dbReference type="GO" id="GO:0005525">
    <property type="term" value="F:GTP binding"/>
    <property type="evidence" value="ECO:0007669"/>
    <property type="project" value="UniProtKB-KW"/>
</dbReference>
<keyword evidence="10" id="KW-1185">Reference proteome</keyword>
<name>A0A402A0M8_9CHLR</name>
<accession>A0A402A0M8</accession>
<dbReference type="PANTHER" id="PTHR47917:SF1">
    <property type="entry name" value="COENZYME F420:L-GLUTAMATE LIGASE"/>
    <property type="match status" value="1"/>
</dbReference>
<dbReference type="RefSeq" id="WP_126580303.1">
    <property type="nucleotide sequence ID" value="NZ_BIFR01000001.1"/>
</dbReference>
<comment type="caution">
    <text evidence="9">The sequence shown here is derived from an EMBL/GenBank/DDBJ whole genome shotgun (WGS) entry which is preliminary data.</text>
</comment>
<dbReference type="Gene3D" id="3.90.1660.10">
    <property type="entry name" value="CofE-like domain"/>
    <property type="match status" value="1"/>
</dbReference>
<reference evidence="10" key="1">
    <citation type="submission" date="2018-12" db="EMBL/GenBank/DDBJ databases">
        <title>Tengunoibacter tsumagoiensis gen. nov., sp. nov., Dictyobacter kobayashii sp. nov., D. alpinus sp. nov., and D. joshuensis sp. nov. and description of Dictyobacteraceae fam. nov. within the order Ktedonobacterales isolated from Tengu-no-mugimeshi.</title>
        <authorList>
            <person name="Wang C.M."/>
            <person name="Zheng Y."/>
            <person name="Sakai Y."/>
            <person name="Toyoda A."/>
            <person name="Minakuchi Y."/>
            <person name="Abe K."/>
            <person name="Yokota A."/>
            <person name="Yabe S."/>
        </authorList>
    </citation>
    <scope>NUCLEOTIDE SEQUENCE [LARGE SCALE GENOMIC DNA]</scope>
    <source>
        <strain evidence="10">Uno3</strain>
    </source>
</reference>
<protein>
    <submittedName>
        <fullName evidence="9">F420-0--gamma-glutamyl ligase</fullName>
    </submittedName>
</protein>
<dbReference type="NCBIfam" id="TIGR01916">
    <property type="entry name" value="F420_cofE"/>
    <property type="match status" value="1"/>
</dbReference>